<dbReference type="SUPFAM" id="SSF47353">
    <property type="entry name" value="Retrovirus capsid dimerization domain-like"/>
    <property type="match status" value="1"/>
</dbReference>
<evidence type="ECO:0000259" key="2">
    <source>
        <dbReference type="Pfam" id="PF19317"/>
    </source>
</evidence>
<dbReference type="Gene3D" id="1.10.375.10">
    <property type="entry name" value="Human Immunodeficiency Virus Type 1 Capsid Protein"/>
    <property type="match status" value="1"/>
</dbReference>
<dbReference type="OrthoDB" id="9398474at2759"/>
<dbReference type="GO" id="GO:0016032">
    <property type="term" value="P:viral process"/>
    <property type="evidence" value="ECO:0007669"/>
    <property type="project" value="InterPro"/>
</dbReference>
<sequence>MQMLRSLDADALPPYDIRCLALVLFRPVEYDIFKYKWTQLAGRVVAQNAALGQQDPRCVIGTDVLLGMGNFAGLQRQVALESLVLDQCHRMGMAALVQTIEMAALKESFAAVIQGTHKPFLQFAERLTASVERQVDDLNARQLVLKNLVRTNCNAECRRIIEALPGDPSLPQIVQACARIGATGYKMAALATAPQLAWTRQQGGQQKQENSQASKKQGKKVQRGTNVICFCSRCGGPNHTLDACRATAHASGQPLLSLGNGKWSMKGRRTQTQNSFQGPEPMEVFLAGLQPAPAAQQVSMSAQQQQSS</sequence>
<dbReference type="Pfam" id="PF19317">
    <property type="entry name" value="Gag_p24_C"/>
    <property type="match status" value="1"/>
</dbReference>
<dbReference type="InterPro" id="IPR050195">
    <property type="entry name" value="Primate_lentivir_Gag_pol-like"/>
</dbReference>
<dbReference type="Pfam" id="PF00607">
    <property type="entry name" value="Gag_p24"/>
    <property type="match status" value="1"/>
</dbReference>
<evidence type="ECO:0000256" key="1">
    <source>
        <dbReference type="ARBA" id="ARBA00022581"/>
    </source>
</evidence>
<dbReference type="InterPro" id="IPR008916">
    <property type="entry name" value="Retrov_capsid_C"/>
</dbReference>
<dbReference type="Proteomes" id="UP000269221">
    <property type="component" value="Unassembled WGS sequence"/>
</dbReference>
<evidence type="ECO:0000313" key="3">
    <source>
        <dbReference type="EMBL" id="RMC03453.1"/>
    </source>
</evidence>
<dbReference type="SUPFAM" id="SSF47943">
    <property type="entry name" value="Retrovirus capsid protein, N-terminal core domain"/>
    <property type="match status" value="1"/>
</dbReference>
<keyword evidence="1" id="KW-0945">Host-virus interaction</keyword>
<comment type="caution">
    <text evidence="3">The sequence shown here is derived from an EMBL/GenBank/DDBJ whole genome shotgun (WGS) entry which is preliminary data.</text>
</comment>
<dbReference type="EMBL" id="QRBI01000131">
    <property type="protein sequence ID" value="RMC03453.1"/>
    <property type="molecule type" value="Genomic_DNA"/>
</dbReference>
<dbReference type="AlphaFoldDB" id="A0A3M0JR24"/>
<gene>
    <name evidence="3" type="ORF">DUI87_20652</name>
</gene>
<feature type="domain" description="Retroviral nucleocapsid Gag protein p24 C-terminal" evidence="2">
    <location>
        <begin position="106"/>
        <end position="175"/>
    </location>
</feature>
<proteinExistence type="predicted"/>
<dbReference type="PANTHER" id="PTHR40389">
    <property type="entry name" value="ENDOGENOUS RETROVIRUS GROUP K MEMBER 24 GAG POLYPROTEIN-RELATED"/>
    <property type="match status" value="1"/>
</dbReference>
<dbReference type="STRING" id="333673.A0A3M0JR24"/>
<protein>
    <recommendedName>
        <fullName evidence="2">Retroviral nucleocapsid Gag protein p24 C-terminal domain-containing protein</fullName>
    </recommendedName>
</protein>
<dbReference type="InterPro" id="IPR008919">
    <property type="entry name" value="Retrov_capsid_N"/>
</dbReference>
<accession>A0A3M0JR24</accession>
<reference evidence="3 4" key="1">
    <citation type="submission" date="2018-07" db="EMBL/GenBank/DDBJ databases">
        <title>A high quality draft genome assembly of the barn swallow (H. rustica rustica).</title>
        <authorList>
            <person name="Formenti G."/>
            <person name="Chiara M."/>
            <person name="Poveda L."/>
            <person name="Francoijs K.-J."/>
            <person name="Bonisoli-Alquati A."/>
            <person name="Canova L."/>
            <person name="Gianfranceschi L."/>
            <person name="Horner D.S."/>
            <person name="Saino N."/>
        </authorList>
    </citation>
    <scope>NUCLEOTIDE SEQUENCE [LARGE SCALE GENOMIC DNA]</scope>
    <source>
        <strain evidence="3">Chelidonia</strain>
        <tissue evidence="3">Blood</tissue>
    </source>
</reference>
<dbReference type="PANTHER" id="PTHR40389:SF4">
    <property type="match status" value="1"/>
</dbReference>
<keyword evidence="4" id="KW-1185">Reference proteome</keyword>
<name>A0A3M0JR24_HIRRU</name>
<dbReference type="InterPro" id="IPR045345">
    <property type="entry name" value="Gag_p24_C"/>
</dbReference>
<evidence type="ECO:0000313" key="4">
    <source>
        <dbReference type="Proteomes" id="UP000269221"/>
    </source>
</evidence>
<organism evidence="3 4">
    <name type="scientific">Hirundo rustica rustica</name>
    <dbReference type="NCBI Taxonomy" id="333673"/>
    <lineage>
        <taxon>Eukaryota</taxon>
        <taxon>Metazoa</taxon>
        <taxon>Chordata</taxon>
        <taxon>Craniata</taxon>
        <taxon>Vertebrata</taxon>
        <taxon>Euteleostomi</taxon>
        <taxon>Archelosauria</taxon>
        <taxon>Archosauria</taxon>
        <taxon>Dinosauria</taxon>
        <taxon>Saurischia</taxon>
        <taxon>Theropoda</taxon>
        <taxon>Coelurosauria</taxon>
        <taxon>Aves</taxon>
        <taxon>Neognathae</taxon>
        <taxon>Neoaves</taxon>
        <taxon>Telluraves</taxon>
        <taxon>Australaves</taxon>
        <taxon>Passeriformes</taxon>
        <taxon>Sylvioidea</taxon>
        <taxon>Hirundinidae</taxon>
        <taxon>Hirundo</taxon>
    </lineage>
</organism>
<dbReference type="Gene3D" id="1.10.1200.30">
    <property type="match status" value="1"/>
</dbReference>